<reference evidence="2" key="1">
    <citation type="submission" date="2017-12" db="EMBL/GenBank/DDBJ databases">
        <title>FDA dAtabase for Regulatory Grade micrObial Sequences (FDA-ARGOS): Supporting development and validation of Infectious Disease Dx tests.</title>
        <authorList>
            <person name="Hoffmann M."/>
            <person name="Allard M."/>
            <person name="Evans P."/>
            <person name="Brown E."/>
            <person name="Tallon L."/>
            <person name="Sadzewicz L."/>
            <person name="Sengamalay N."/>
            <person name="Ott S."/>
            <person name="Godinez A."/>
            <person name="Nagaraj S."/>
            <person name="Vavikolanu K."/>
            <person name="Aluvathingal J."/>
            <person name="Nadendla S."/>
            <person name="Sichtig H."/>
        </authorList>
    </citation>
    <scope>NUCLEOTIDE SEQUENCE [LARGE SCALE GENOMIC DNA]</scope>
    <source>
        <strain evidence="2">FDAARGOS_249</strain>
    </source>
</reference>
<organism evidence="1 2">
    <name type="scientific">Aerococcus viridans</name>
    <dbReference type="NCBI Taxonomy" id="1377"/>
    <lineage>
        <taxon>Bacteria</taxon>
        <taxon>Bacillati</taxon>
        <taxon>Bacillota</taxon>
        <taxon>Bacilli</taxon>
        <taxon>Lactobacillales</taxon>
        <taxon>Aerococcaceae</taxon>
        <taxon>Aerococcus</taxon>
    </lineage>
</organism>
<protein>
    <submittedName>
        <fullName evidence="1">Uncharacterized protein</fullName>
    </submittedName>
</protein>
<accession>A0A2J9PPU4</accession>
<comment type="caution">
    <text evidence="1">The sequence shown here is derived from an EMBL/GenBank/DDBJ whole genome shotgun (WGS) entry which is preliminary data.</text>
</comment>
<name>A0A2J9PPU4_9LACT</name>
<dbReference type="EMBL" id="NBTM02000001">
    <property type="protein sequence ID" value="PNL92379.1"/>
    <property type="molecule type" value="Genomic_DNA"/>
</dbReference>
<evidence type="ECO:0000313" key="2">
    <source>
        <dbReference type="Proteomes" id="UP000192813"/>
    </source>
</evidence>
<sequence>MQADKFIGMITFVKRYDSKESNFFTGGWSKKDTLDNKSPTVFKLDVFVLGKWGLWTNYLKVLLK</sequence>
<gene>
    <name evidence="1" type="ORF">A6J77_009090</name>
</gene>
<evidence type="ECO:0000313" key="1">
    <source>
        <dbReference type="EMBL" id="PNL92379.1"/>
    </source>
</evidence>
<dbReference type="AlphaFoldDB" id="A0A2J9PPU4"/>
<dbReference type="Proteomes" id="UP000192813">
    <property type="component" value="Unassembled WGS sequence"/>
</dbReference>
<proteinExistence type="predicted"/>